<reference evidence="3 4" key="1">
    <citation type="journal article" date="2016" name="Sci. Rep.">
        <title>Genomic and phenotypic characterization of the species Acinetobacter venetianus.</title>
        <authorList>
            <person name="Fondi M."/>
            <person name="Maida I."/>
            <person name="Perrin E."/>
            <person name="Orlandini V."/>
            <person name="La Torre L."/>
            <person name="Bosi E."/>
            <person name="Negroni A."/>
            <person name="Zanaroli G."/>
            <person name="Fava F."/>
            <person name="Decorosi F."/>
            <person name="Giovannetti L."/>
            <person name="Viti C."/>
            <person name="Vaneechoutte M."/>
            <person name="Dijkshoorn L."/>
            <person name="Fani R."/>
        </authorList>
    </citation>
    <scope>NUCLEOTIDE SEQUENCE [LARGE SCALE GENOMIC DNA]</scope>
    <source>
        <strain evidence="3 4">LUH13518</strain>
    </source>
</reference>
<evidence type="ECO:0000256" key="1">
    <source>
        <dbReference type="SAM" id="Coils"/>
    </source>
</evidence>
<sequence length="544" mass="60538">MHTILTIQEAFTAKQAGKNIVCRHAESEYFESLDRVTAETWFDPDYIFALQIDTIVVAGFEFTKPYTLDELATGQEIFYIGASGTILKGTFNPDNEMLVSGVNNGSVQRDEENATKQIKAVRSLLGITSDEPTVIDYDFFVVDGGSTKSETKKRRGGRKSKDTQPAVSDEHVPLDKTDTAIKVFTDKIDVATMTYELEEIQANLNDSKDKLHPEEVEQIKALIVEKQNQIDKLAGDTAIELMTERLQSISTIGPLNDLEVDVKNQKLATPVVAEYGDQLLIDIAAKREKLNQIDFIDQTETSAAPSPVDAEINESHADIPTVASIREASEQAKGEYMLSLTEASEASAINRLKESFDRDRRLIFTHKSHLDSYVEIRLKDIAKKESEALQIGKPDHHQVIADKIHNALNLVELEQIEGTLTESDKSHHFFNLAKARDSLTAYENCLNNLINQVQQAITIDEANEPASKTLGWSDAQRLPLLTAISKRLVELDVTLLTQIRTAPSIAILNCLLSEVKAIGTGTYAHNCMEAYRERRYALTQTSPA</sequence>
<dbReference type="RefSeq" id="WP_061525516.1">
    <property type="nucleotide sequence ID" value="NZ_JRHX01000087.1"/>
</dbReference>
<gene>
    <name evidence="3" type="ORF">AVENLUH13518_02968</name>
</gene>
<accession>A0A150HR79</accession>
<evidence type="ECO:0000256" key="2">
    <source>
        <dbReference type="SAM" id="MobiDB-lite"/>
    </source>
</evidence>
<comment type="caution">
    <text evidence="3">The sequence shown here is derived from an EMBL/GenBank/DDBJ whole genome shotgun (WGS) entry which is preliminary data.</text>
</comment>
<dbReference type="AlphaFoldDB" id="A0A150HR79"/>
<organism evidence="3 4">
    <name type="scientific">Acinetobacter venetianus</name>
    <dbReference type="NCBI Taxonomy" id="52133"/>
    <lineage>
        <taxon>Bacteria</taxon>
        <taxon>Pseudomonadati</taxon>
        <taxon>Pseudomonadota</taxon>
        <taxon>Gammaproteobacteria</taxon>
        <taxon>Moraxellales</taxon>
        <taxon>Moraxellaceae</taxon>
        <taxon>Acinetobacter</taxon>
    </lineage>
</organism>
<protein>
    <submittedName>
        <fullName evidence="3">Uncharacterized protein</fullName>
    </submittedName>
</protein>
<dbReference type="PATRIC" id="fig|52133.19.peg.3014"/>
<proteinExistence type="predicted"/>
<evidence type="ECO:0000313" key="3">
    <source>
        <dbReference type="EMBL" id="KXZ68808.1"/>
    </source>
</evidence>
<feature type="coiled-coil region" evidence="1">
    <location>
        <begin position="190"/>
        <end position="236"/>
    </location>
</feature>
<dbReference type="EMBL" id="JRHX01000087">
    <property type="protein sequence ID" value="KXZ68808.1"/>
    <property type="molecule type" value="Genomic_DNA"/>
</dbReference>
<feature type="region of interest" description="Disordered" evidence="2">
    <location>
        <begin position="147"/>
        <end position="170"/>
    </location>
</feature>
<name>A0A150HR79_9GAMM</name>
<evidence type="ECO:0000313" key="4">
    <source>
        <dbReference type="Proteomes" id="UP000075544"/>
    </source>
</evidence>
<keyword evidence="1" id="KW-0175">Coiled coil</keyword>
<dbReference type="Proteomes" id="UP000075544">
    <property type="component" value="Unassembled WGS sequence"/>
</dbReference>